<evidence type="ECO:0000313" key="2">
    <source>
        <dbReference type="Proteomes" id="UP000077521"/>
    </source>
</evidence>
<reference evidence="1" key="2">
    <citation type="journal article" date="2019" name="IMA Fungus">
        <title>Genome sequencing and comparison of five Tilletia species to identify candidate genes for the detection of regulated species infecting wheat.</title>
        <authorList>
            <person name="Nguyen H.D.T."/>
            <person name="Sultana T."/>
            <person name="Kesanakurti P."/>
            <person name="Hambleton S."/>
        </authorList>
    </citation>
    <scope>NUCLEOTIDE SEQUENCE</scope>
    <source>
        <strain evidence="1">DAOMC 236416</strain>
    </source>
</reference>
<organism evidence="1 2">
    <name type="scientific">Tilletia indica</name>
    <dbReference type="NCBI Taxonomy" id="43049"/>
    <lineage>
        <taxon>Eukaryota</taxon>
        <taxon>Fungi</taxon>
        <taxon>Dikarya</taxon>
        <taxon>Basidiomycota</taxon>
        <taxon>Ustilaginomycotina</taxon>
        <taxon>Exobasidiomycetes</taxon>
        <taxon>Tilletiales</taxon>
        <taxon>Tilletiaceae</taxon>
        <taxon>Tilletia</taxon>
    </lineage>
</organism>
<accession>A0A177TIZ3</accession>
<dbReference type="EMBL" id="LWDF02000214">
    <property type="protein sequence ID" value="KAE8253782.1"/>
    <property type="molecule type" value="Genomic_DNA"/>
</dbReference>
<reference evidence="1" key="1">
    <citation type="submission" date="2016-04" db="EMBL/GenBank/DDBJ databases">
        <authorList>
            <person name="Nguyen H.D."/>
            <person name="Samba Siva P."/>
            <person name="Cullis J."/>
            <person name="Levesque C.A."/>
            <person name="Hambleton S."/>
        </authorList>
    </citation>
    <scope>NUCLEOTIDE SEQUENCE</scope>
    <source>
        <strain evidence="1">DAOMC 236416</strain>
    </source>
</reference>
<evidence type="ECO:0000313" key="1">
    <source>
        <dbReference type="EMBL" id="KAE8253782.1"/>
    </source>
</evidence>
<name>A0A177TIZ3_9BASI</name>
<dbReference type="OrthoDB" id="10612760at2759"/>
<protein>
    <submittedName>
        <fullName evidence="1">Uncharacterized protein</fullName>
    </submittedName>
</protein>
<proteinExistence type="predicted"/>
<comment type="caution">
    <text evidence="1">The sequence shown here is derived from an EMBL/GenBank/DDBJ whole genome shotgun (WGS) entry which is preliminary data.</text>
</comment>
<dbReference type="AlphaFoldDB" id="A0A177TIZ3"/>
<dbReference type="Proteomes" id="UP000077521">
    <property type="component" value="Unassembled WGS sequence"/>
</dbReference>
<sequence>MTLCAFTLHRISNAARTAAPANARARRPRSQHQGLRRPQSAGASRLNMHTLDSSASTAGSQELPPYMLQHSFSIPMRTRAAVLASLPITMADSNLCALASLSQWDSLPPGQHPSASLAQAAATRMHEQPRRAAPTAASISSLKLARAPLPQSRQGHAEQPQYLREGELIEDGQPFHLSAEHFYSEPSNPSTGSATRARGREAELELELRKTRDELASAKAWMREACERLGMPPPGYSQP</sequence>
<keyword evidence="2" id="KW-1185">Reference proteome</keyword>
<gene>
    <name evidence="1" type="ORF">A4X13_0g3665</name>
</gene>